<feature type="region of interest" description="Disordered" evidence="1">
    <location>
        <begin position="83"/>
        <end position="121"/>
    </location>
</feature>
<protein>
    <recommendedName>
        <fullName evidence="2">Lamina-associated polypeptide 2 alpha C-terminal domain-containing protein</fullName>
    </recommendedName>
</protein>
<gene>
    <name evidence="3" type="ORF">GDO81_022106</name>
</gene>
<evidence type="ECO:0000313" key="3">
    <source>
        <dbReference type="EMBL" id="KAG8538769.1"/>
    </source>
</evidence>
<dbReference type="Gene3D" id="1.10.287.3160">
    <property type="match status" value="1"/>
</dbReference>
<comment type="caution">
    <text evidence="3">The sequence shown here is derived from an EMBL/GenBank/DDBJ whole genome shotgun (WGS) entry which is preliminary data.</text>
</comment>
<proteinExistence type="predicted"/>
<feature type="compositionally biased region" description="Basic residues" evidence="1">
    <location>
        <begin position="22"/>
        <end position="31"/>
    </location>
</feature>
<sequence length="427" mass="48177">MSSNEGGRESVDTATREESRKGKATVKSKHHACRICGDNLPDSYLKPNCDQCVQRLLAQEQSTLFESMRMLIQQEVRSSVQEIRRSLRSENSPGTSRQLEDSGPSSGESSESEEEDRSGRPLFPIEDIDHLIKLVRSTMELEDEKEERSVTDVMFQGLGEKKRKVFPIHENISSLIQAEWRKADKKVFIPRAMKRKYPFPEKETEIWDKAPKVDVAVSKVSRKSALPVEDSGVLKDPMDKKADGFLRRSWEAAAGAFKPNVAATCVSRSLFVWLSQLEEKIKAGASRSHLISEVTTAQKASAFLADASVDALRLSARSVALSNSARRALWLKNWTGDLPSKSHLCSIPCEGEFLFGSALDNILEKAADRKRGFPSTRPQERKFFRPSRRFRSPQRSGDKKEGWRPSRRSKGFMFSRPQDSSKRPGQQ</sequence>
<evidence type="ECO:0000313" key="4">
    <source>
        <dbReference type="Proteomes" id="UP000824782"/>
    </source>
</evidence>
<accession>A0AAV6YU92</accession>
<dbReference type="Pfam" id="PF11560">
    <property type="entry name" value="LAP2alpha"/>
    <property type="match status" value="1"/>
</dbReference>
<dbReference type="EMBL" id="WNYA01018765">
    <property type="protein sequence ID" value="KAG8538769.1"/>
    <property type="molecule type" value="Genomic_DNA"/>
</dbReference>
<organism evidence="3 4">
    <name type="scientific">Engystomops pustulosus</name>
    <name type="common">Tungara frog</name>
    <name type="synonym">Physalaemus pustulosus</name>
    <dbReference type="NCBI Taxonomy" id="76066"/>
    <lineage>
        <taxon>Eukaryota</taxon>
        <taxon>Metazoa</taxon>
        <taxon>Chordata</taxon>
        <taxon>Craniata</taxon>
        <taxon>Vertebrata</taxon>
        <taxon>Euteleostomi</taxon>
        <taxon>Amphibia</taxon>
        <taxon>Batrachia</taxon>
        <taxon>Anura</taxon>
        <taxon>Neobatrachia</taxon>
        <taxon>Hyloidea</taxon>
        <taxon>Leptodactylidae</taxon>
        <taxon>Leiuperinae</taxon>
        <taxon>Engystomops</taxon>
    </lineage>
</organism>
<evidence type="ECO:0000256" key="1">
    <source>
        <dbReference type="SAM" id="MobiDB-lite"/>
    </source>
</evidence>
<feature type="compositionally biased region" description="Basic and acidic residues" evidence="1">
    <location>
        <begin position="1"/>
        <end position="21"/>
    </location>
</feature>
<dbReference type="AlphaFoldDB" id="A0AAV6YU92"/>
<dbReference type="Proteomes" id="UP000824782">
    <property type="component" value="Unassembled WGS sequence"/>
</dbReference>
<keyword evidence="4" id="KW-1185">Reference proteome</keyword>
<evidence type="ECO:0000259" key="2">
    <source>
        <dbReference type="Pfam" id="PF11560"/>
    </source>
</evidence>
<feature type="region of interest" description="Disordered" evidence="1">
    <location>
        <begin position="1"/>
        <end position="31"/>
    </location>
</feature>
<feature type="domain" description="Lamina-associated polypeptide 2 alpha C-terminal" evidence="2">
    <location>
        <begin position="164"/>
        <end position="366"/>
    </location>
</feature>
<reference evidence="3" key="1">
    <citation type="thesis" date="2020" institute="ProQuest LLC" country="789 East Eisenhower Parkway, Ann Arbor, MI, USA">
        <title>Comparative Genomics and Chromosome Evolution.</title>
        <authorList>
            <person name="Mudd A.B."/>
        </authorList>
    </citation>
    <scope>NUCLEOTIDE SEQUENCE</scope>
    <source>
        <strain evidence="3">237g6f4</strain>
        <tissue evidence="3">Blood</tissue>
    </source>
</reference>
<name>A0AAV6YU92_ENGPU</name>
<dbReference type="InterPro" id="IPR021623">
    <property type="entry name" value="LAP2alpha_C"/>
</dbReference>
<feature type="region of interest" description="Disordered" evidence="1">
    <location>
        <begin position="369"/>
        <end position="427"/>
    </location>
</feature>